<evidence type="ECO:0000313" key="1">
    <source>
        <dbReference type="EMBL" id="QHT90249.1"/>
    </source>
</evidence>
<protein>
    <submittedName>
        <fullName evidence="1">Uncharacterized protein</fullName>
    </submittedName>
</protein>
<name>A0A6C0IBZ3_9ZZZZ</name>
<accession>A0A6C0IBZ3</accession>
<reference evidence="1" key="1">
    <citation type="journal article" date="2020" name="Nature">
        <title>Giant virus diversity and host interactions through global metagenomics.</title>
        <authorList>
            <person name="Schulz F."/>
            <person name="Roux S."/>
            <person name="Paez-Espino D."/>
            <person name="Jungbluth S."/>
            <person name="Walsh D.A."/>
            <person name="Denef V.J."/>
            <person name="McMahon K.D."/>
            <person name="Konstantinidis K.T."/>
            <person name="Eloe-Fadrosh E.A."/>
            <person name="Kyrpides N.C."/>
            <person name="Woyke T."/>
        </authorList>
    </citation>
    <scope>NUCLEOTIDE SEQUENCE</scope>
    <source>
        <strain evidence="1">GVMAG-M-3300023184-68</strain>
    </source>
</reference>
<organism evidence="1">
    <name type="scientific">viral metagenome</name>
    <dbReference type="NCBI Taxonomy" id="1070528"/>
    <lineage>
        <taxon>unclassified sequences</taxon>
        <taxon>metagenomes</taxon>
        <taxon>organismal metagenomes</taxon>
    </lineage>
</organism>
<dbReference type="AlphaFoldDB" id="A0A6C0IBZ3"/>
<dbReference type="EMBL" id="MN740153">
    <property type="protein sequence ID" value="QHT90249.1"/>
    <property type="molecule type" value="Genomic_DNA"/>
</dbReference>
<sequence length="125" mass="14952">MRCDMQYIIPITTWNKWNNRGIFVVNKDAHWPTLKLYSDILFMVDNNSIDIFVQAVNENNNARNYEDMHGVGNVLYMKNIPFHLIYEDYYHMWEHPLHVLMGQENEPDLDNPFIGTMLTDISQWN</sequence>
<proteinExistence type="predicted"/>